<keyword evidence="1" id="KW-0732">Signal</keyword>
<evidence type="ECO:0000313" key="4">
    <source>
        <dbReference type="Proteomes" id="UP000316304"/>
    </source>
</evidence>
<dbReference type="RefSeq" id="WP_146595180.1">
    <property type="nucleotide sequence ID" value="NZ_SJPT01000004.1"/>
</dbReference>
<proteinExistence type="predicted"/>
<dbReference type="SUPFAM" id="SSF52833">
    <property type="entry name" value="Thioredoxin-like"/>
    <property type="match status" value="1"/>
</dbReference>
<protein>
    <submittedName>
        <fullName evidence="3">Redoxin</fullName>
    </submittedName>
</protein>
<dbReference type="InterPro" id="IPR036249">
    <property type="entry name" value="Thioredoxin-like_sf"/>
</dbReference>
<sequence precursor="true">MMIPRVSTAACWMLLCTTLCLDAQANNAGLAQPLAVGSKAINFELPIVGSNDYIELKEAYQQGPVVVVVLRGYPGYQCPLCSHQVSSIINRAKAISAAAARVILVYPGDDPKLSRHAQSFLGSRRLPDPIVLVRDDAMAMVTQWGLRWHSPRETAYPATYVIDKNGRVAWSKVSSSHADRSTTEEIMKALRKL</sequence>
<gene>
    <name evidence="3" type="ORF">Pla52o_30190</name>
</gene>
<dbReference type="AlphaFoldDB" id="A0A5C6CH12"/>
<feature type="signal peptide" evidence="1">
    <location>
        <begin position="1"/>
        <end position="25"/>
    </location>
</feature>
<accession>A0A5C6CH12</accession>
<name>A0A5C6CH12_9BACT</name>
<feature type="chain" id="PRO_5022819904" evidence="1">
    <location>
        <begin position="26"/>
        <end position="193"/>
    </location>
</feature>
<dbReference type="InterPro" id="IPR013740">
    <property type="entry name" value="Redoxin"/>
</dbReference>
<dbReference type="Gene3D" id="3.40.30.10">
    <property type="entry name" value="Glutaredoxin"/>
    <property type="match status" value="1"/>
</dbReference>
<evidence type="ECO:0000313" key="3">
    <source>
        <dbReference type="EMBL" id="TWU23482.1"/>
    </source>
</evidence>
<feature type="domain" description="Thioredoxin" evidence="2">
    <location>
        <begin position="34"/>
        <end position="193"/>
    </location>
</feature>
<evidence type="ECO:0000256" key="1">
    <source>
        <dbReference type="SAM" id="SignalP"/>
    </source>
</evidence>
<dbReference type="PROSITE" id="PS51352">
    <property type="entry name" value="THIOREDOXIN_2"/>
    <property type="match status" value="1"/>
</dbReference>
<dbReference type="OrthoDB" id="279898at2"/>
<dbReference type="EMBL" id="SJPT01000004">
    <property type="protein sequence ID" value="TWU23482.1"/>
    <property type="molecule type" value="Genomic_DNA"/>
</dbReference>
<evidence type="ECO:0000259" key="2">
    <source>
        <dbReference type="PROSITE" id="PS51352"/>
    </source>
</evidence>
<dbReference type="Proteomes" id="UP000316304">
    <property type="component" value="Unassembled WGS sequence"/>
</dbReference>
<reference evidence="3 4" key="1">
    <citation type="submission" date="2019-02" db="EMBL/GenBank/DDBJ databases">
        <title>Deep-cultivation of Planctomycetes and their phenomic and genomic characterization uncovers novel biology.</title>
        <authorList>
            <person name="Wiegand S."/>
            <person name="Jogler M."/>
            <person name="Boedeker C."/>
            <person name="Pinto D."/>
            <person name="Vollmers J."/>
            <person name="Rivas-Marin E."/>
            <person name="Kohn T."/>
            <person name="Peeters S.H."/>
            <person name="Heuer A."/>
            <person name="Rast P."/>
            <person name="Oberbeckmann S."/>
            <person name="Bunk B."/>
            <person name="Jeske O."/>
            <person name="Meyerdierks A."/>
            <person name="Storesund J.E."/>
            <person name="Kallscheuer N."/>
            <person name="Luecker S."/>
            <person name="Lage O.M."/>
            <person name="Pohl T."/>
            <person name="Merkel B.J."/>
            <person name="Hornburger P."/>
            <person name="Mueller R.-W."/>
            <person name="Bruemmer F."/>
            <person name="Labrenz M."/>
            <person name="Spormann A.M."/>
            <person name="Op Den Camp H."/>
            <person name="Overmann J."/>
            <person name="Amann R."/>
            <person name="Jetten M.S.M."/>
            <person name="Mascher T."/>
            <person name="Medema M.H."/>
            <person name="Devos D.P."/>
            <person name="Kaster A.-K."/>
            <person name="Ovreas L."/>
            <person name="Rohde M."/>
            <person name="Galperin M.Y."/>
            <person name="Jogler C."/>
        </authorList>
    </citation>
    <scope>NUCLEOTIDE SEQUENCE [LARGE SCALE GENOMIC DNA]</scope>
    <source>
        <strain evidence="3 4">Pla52o</strain>
    </source>
</reference>
<dbReference type="Pfam" id="PF08534">
    <property type="entry name" value="Redoxin"/>
    <property type="match status" value="1"/>
</dbReference>
<dbReference type="GO" id="GO:0016491">
    <property type="term" value="F:oxidoreductase activity"/>
    <property type="evidence" value="ECO:0007669"/>
    <property type="project" value="InterPro"/>
</dbReference>
<keyword evidence="4" id="KW-1185">Reference proteome</keyword>
<comment type="caution">
    <text evidence="3">The sequence shown here is derived from an EMBL/GenBank/DDBJ whole genome shotgun (WGS) entry which is preliminary data.</text>
</comment>
<organism evidence="3 4">
    <name type="scientific">Novipirellula galeiformis</name>
    <dbReference type="NCBI Taxonomy" id="2528004"/>
    <lineage>
        <taxon>Bacteria</taxon>
        <taxon>Pseudomonadati</taxon>
        <taxon>Planctomycetota</taxon>
        <taxon>Planctomycetia</taxon>
        <taxon>Pirellulales</taxon>
        <taxon>Pirellulaceae</taxon>
        <taxon>Novipirellula</taxon>
    </lineage>
</organism>
<dbReference type="InterPro" id="IPR013766">
    <property type="entry name" value="Thioredoxin_domain"/>
</dbReference>